<dbReference type="InterPro" id="IPR055343">
    <property type="entry name" value="CREG_beta-barrel"/>
</dbReference>
<evidence type="ECO:0000313" key="3">
    <source>
        <dbReference type="Proteomes" id="UP000318422"/>
    </source>
</evidence>
<gene>
    <name evidence="2" type="ORF">ZRA01_01050</name>
</gene>
<reference evidence="2 3" key="1">
    <citation type="submission" date="2019-06" db="EMBL/GenBank/DDBJ databases">
        <title>Whole genome shotgun sequence of Zoogloea ramigera NBRC 15342.</title>
        <authorList>
            <person name="Hosoyama A."/>
            <person name="Uohara A."/>
            <person name="Ohji S."/>
            <person name="Ichikawa N."/>
        </authorList>
    </citation>
    <scope>NUCLEOTIDE SEQUENCE [LARGE SCALE GENOMIC DNA]</scope>
    <source>
        <strain evidence="2 3">NBRC 15342</strain>
    </source>
</reference>
<dbReference type="GO" id="GO:0005737">
    <property type="term" value="C:cytoplasm"/>
    <property type="evidence" value="ECO:0007669"/>
    <property type="project" value="UniProtKB-ARBA"/>
</dbReference>
<name>A0A4Y4CPQ9_ZOORA</name>
<comment type="caution">
    <text evidence="2">The sequence shown here is derived from an EMBL/GenBank/DDBJ whole genome shotgun (WGS) entry which is preliminary data.</text>
</comment>
<dbReference type="AlphaFoldDB" id="A0A4Y4CPQ9"/>
<keyword evidence="3" id="KW-1185">Reference proteome</keyword>
<dbReference type="PANTHER" id="PTHR13343:SF17">
    <property type="entry name" value="CELLULAR REPRESSOR OF E1A-STIMULATED GENES, ISOFORM A"/>
    <property type="match status" value="1"/>
</dbReference>
<dbReference type="InterPro" id="IPR012349">
    <property type="entry name" value="Split_barrel_FMN-bd"/>
</dbReference>
<dbReference type="OrthoDB" id="9776211at2"/>
<protein>
    <recommendedName>
        <fullName evidence="1">CREG-like beta-barrel domain-containing protein</fullName>
    </recommendedName>
</protein>
<dbReference type="SUPFAM" id="SSF50475">
    <property type="entry name" value="FMN-binding split barrel"/>
    <property type="match status" value="1"/>
</dbReference>
<dbReference type="Gene3D" id="2.30.110.10">
    <property type="entry name" value="Electron Transport, Fmn-binding Protein, Chain A"/>
    <property type="match status" value="1"/>
</dbReference>
<evidence type="ECO:0000313" key="2">
    <source>
        <dbReference type="EMBL" id="GEC94032.1"/>
    </source>
</evidence>
<evidence type="ECO:0000259" key="1">
    <source>
        <dbReference type="Pfam" id="PF13883"/>
    </source>
</evidence>
<proteinExistence type="predicted"/>
<dbReference type="EMBL" id="BJNV01000002">
    <property type="protein sequence ID" value="GEC94032.1"/>
    <property type="molecule type" value="Genomic_DNA"/>
</dbReference>
<feature type="domain" description="CREG-like beta-barrel" evidence="1">
    <location>
        <begin position="9"/>
        <end position="142"/>
    </location>
</feature>
<organism evidence="2 3">
    <name type="scientific">Zoogloea ramigera</name>
    <dbReference type="NCBI Taxonomy" id="350"/>
    <lineage>
        <taxon>Bacteria</taxon>
        <taxon>Pseudomonadati</taxon>
        <taxon>Pseudomonadota</taxon>
        <taxon>Betaproteobacteria</taxon>
        <taxon>Rhodocyclales</taxon>
        <taxon>Zoogloeaceae</taxon>
        <taxon>Zoogloea</taxon>
    </lineage>
</organism>
<dbReference type="RefSeq" id="WP_141348791.1">
    <property type="nucleotide sequence ID" value="NZ_BJNV01000002.1"/>
</dbReference>
<dbReference type="Pfam" id="PF13883">
    <property type="entry name" value="CREG_beta-barrel"/>
    <property type="match status" value="1"/>
</dbReference>
<accession>A0A4Y4CPQ9</accession>
<dbReference type="PANTHER" id="PTHR13343">
    <property type="entry name" value="CREG1 PROTEIN"/>
    <property type="match status" value="1"/>
</dbReference>
<dbReference type="Proteomes" id="UP000318422">
    <property type="component" value="Unassembled WGS sequence"/>
</dbReference>
<sequence>MKVDYSEVRRLLRLGAPGALGTHSASVEGYPFVSNVPYVLDGCCRPLFLLSGLAEHTRNLLADPRASLLVLEGEGGRLDQGRVTLLGRVLPATLDEAAQARYLRYQPQAADYLALGDFRFFRMEPARARFIGGFGRMGWVDACPPPAQLDSRTEARLLDALGTLAPAGVSVLGLDFEGLDVRICGVSRRLGPLPSAQDAEGLFALAADCLRRAAAQPPDSGVMAA</sequence>